<dbReference type="InterPro" id="IPR010982">
    <property type="entry name" value="Lambda_DNA-bd_dom_sf"/>
</dbReference>
<sequence length="282" mass="32781">MEIDNKLVGERIQNIRLRLGESMDKFGERFNTSKGTVNNWEKGRNLPNKENLLKISSIGKTSVEELLYGDYDNYLHLKIMELAPKSIEGYDEYNSLHDNITDKALEIARNTISKIDYHLSDETIKKFIELAIEQSIDLQGNLLKNDLSNFDYSLFGGIRNKEYFYFGYRLTYKQKNLYTALLAILNEPTKTIYIDDINTARFFNFFGNDIPNSSLQSIDYLTPSEIIPFSTYIRQRSKIEPKILEQILKMGFLLENIDIAGYTVNILENQLIKHRTIKISND</sequence>
<dbReference type="SUPFAM" id="SSF47413">
    <property type="entry name" value="lambda repressor-like DNA-binding domains"/>
    <property type="match status" value="1"/>
</dbReference>
<evidence type="ECO:0000313" key="2">
    <source>
        <dbReference type="EMBL" id="TII06245.1"/>
    </source>
</evidence>
<dbReference type="AlphaFoldDB" id="A0A4V4RYX3"/>
<organism evidence="2 3">
    <name type="scientific">Streptococcus suis</name>
    <dbReference type="NCBI Taxonomy" id="1307"/>
    <lineage>
        <taxon>Bacteria</taxon>
        <taxon>Bacillati</taxon>
        <taxon>Bacillota</taxon>
        <taxon>Bacilli</taxon>
        <taxon>Lactobacillales</taxon>
        <taxon>Streptococcaceae</taxon>
        <taxon>Streptococcus</taxon>
    </lineage>
</organism>
<proteinExistence type="predicted"/>
<dbReference type="Pfam" id="PF01381">
    <property type="entry name" value="HTH_3"/>
    <property type="match status" value="1"/>
</dbReference>
<dbReference type="InterPro" id="IPR001387">
    <property type="entry name" value="Cro/C1-type_HTH"/>
</dbReference>
<dbReference type="Proteomes" id="UP000305768">
    <property type="component" value="Unassembled WGS sequence"/>
</dbReference>
<accession>A0A4V4RYX3</accession>
<dbReference type="GO" id="GO:0003677">
    <property type="term" value="F:DNA binding"/>
    <property type="evidence" value="ECO:0007669"/>
    <property type="project" value="InterPro"/>
</dbReference>
<reference evidence="2 3" key="1">
    <citation type="submission" date="2019-04" db="EMBL/GenBank/DDBJ databases">
        <title>Genome analysis of Streptococcus suis strain WUSS425.</title>
        <authorList>
            <person name="Chen H."/>
            <person name="Gao X."/>
            <person name="Wu Z."/>
        </authorList>
    </citation>
    <scope>NUCLEOTIDE SEQUENCE [LARGE SCALE GENOMIC DNA]</scope>
    <source>
        <strain evidence="2 3">WUSS425</strain>
    </source>
</reference>
<evidence type="ECO:0000259" key="1">
    <source>
        <dbReference type="PROSITE" id="PS50943"/>
    </source>
</evidence>
<dbReference type="Gene3D" id="1.10.260.40">
    <property type="entry name" value="lambda repressor-like DNA-binding domains"/>
    <property type="match status" value="1"/>
</dbReference>
<dbReference type="CDD" id="cd00093">
    <property type="entry name" value="HTH_XRE"/>
    <property type="match status" value="1"/>
</dbReference>
<gene>
    <name evidence="2" type="ORF">FAJ34_09520</name>
</gene>
<dbReference type="PROSITE" id="PS50943">
    <property type="entry name" value="HTH_CROC1"/>
    <property type="match status" value="1"/>
</dbReference>
<dbReference type="EMBL" id="SSXP01000015">
    <property type="protein sequence ID" value="TII06245.1"/>
    <property type="molecule type" value="Genomic_DNA"/>
</dbReference>
<dbReference type="RefSeq" id="WP_136628805.1">
    <property type="nucleotide sequence ID" value="NZ_JARQOJ010000018.1"/>
</dbReference>
<comment type="caution">
    <text evidence="2">The sequence shown here is derived from an EMBL/GenBank/DDBJ whole genome shotgun (WGS) entry which is preliminary data.</text>
</comment>
<dbReference type="SMART" id="SM00530">
    <property type="entry name" value="HTH_XRE"/>
    <property type="match status" value="1"/>
</dbReference>
<name>A0A4V4RYX3_STRSU</name>
<feature type="domain" description="HTH cro/C1-type" evidence="1">
    <location>
        <begin position="12"/>
        <end position="66"/>
    </location>
</feature>
<protein>
    <submittedName>
        <fullName evidence="2">Helix-turn-helix transcriptional regulator</fullName>
    </submittedName>
</protein>
<evidence type="ECO:0000313" key="3">
    <source>
        <dbReference type="Proteomes" id="UP000305768"/>
    </source>
</evidence>